<protein>
    <recommendedName>
        <fullName evidence="3">C2H2-type domain-containing protein</fullName>
    </recommendedName>
</protein>
<dbReference type="VEuPathDB" id="FungiDB:CDV56_102220"/>
<dbReference type="Proteomes" id="UP000215305">
    <property type="component" value="Unassembled WGS sequence"/>
</dbReference>
<dbReference type="Gene3D" id="3.30.160.60">
    <property type="entry name" value="Classic Zinc Finger"/>
    <property type="match status" value="1"/>
</dbReference>
<organism evidence="1 2">
    <name type="scientific">Aspergillus thermomutatus</name>
    <name type="common">Neosartorya pseudofischeri</name>
    <dbReference type="NCBI Taxonomy" id="41047"/>
    <lineage>
        <taxon>Eukaryota</taxon>
        <taxon>Fungi</taxon>
        <taxon>Dikarya</taxon>
        <taxon>Ascomycota</taxon>
        <taxon>Pezizomycotina</taxon>
        <taxon>Eurotiomycetes</taxon>
        <taxon>Eurotiomycetidae</taxon>
        <taxon>Eurotiales</taxon>
        <taxon>Aspergillaceae</taxon>
        <taxon>Aspergillus</taxon>
        <taxon>Aspergillus subgen. Fumigati</taxon>
    </lineage>
</organism>
<keyword evidence="2" id="KW-1185">Reference proteome</keyword>
<gene>
    <name evidence="1" type="ORF">CDV56_102220</name>
</gene>
<evidence type="ECO:0000313" key="1">
    <source>
        <dbReference type="EMBL" id="RHZ46562.1"/>
    </source>
</evidence>
<evidence type="ECO:0008006" key="3">
    <source>
        <dbReference type="Google" id="ProtNLM"/>
    </source>
</evidence>
<name>A0A397G6B8_ASPTH</name>
<dbReference type="RefSeq" id="XP_026611196.1">
    <property type="nucleotide sequence ID" value="XM_026755839.1"/>
</dbReference>
<accession>A0A397G6B8</accession>
<proteinExistence type="predicted"/>
<evidence type="ECO:0000313" key="2">
    <source>
        <dbReference type="Proteomes" id="UP000215305"/>
    </source>
</evidence>
<reference evidence="1" key="1">
    <citation type="submission" date="2018-08" db="EMBL/GenBank/DDBJ databases">
        <title>Draft genome sequence of azole-resistant Aspergillus thermomutatus (Neosartorya pseudofischeri) strain HMR AF 39, isolated from a human nasal aspirate.</title>
        <authorList>
            <person name="Parent-Michaud M."/>
            <person name="Dufresne P.J."/>
            <person name="Fournier E."/>
            <person name="Martineau C."/>
            <person name="Moreira S."/>
            <person name="Perkins V."/>
            <person name="De Repentigny L."/>
            <person name="Dufresne S.F."/>
        </authorList>
    </citation>
    <scope>NUCLEOTIDE SEQUENCE [LARGE SCALE GENOMIC DNA]</scope>
    <source>
        <strain evidence="1">HMR AF 39</strain>
    </source>
</reference>
<dbReference type="AlphaFoldDB" id="A0A397G6B8"/>
<sequence>MSQYQFDSDWSTLEGWRDSNDTLLEESQTRPNVVADPARMSICHDRSSQGLDSLLFSSTPQSFPASMYAGYTVPSAVSQADSANLGCLAMDTLPTYTSNFEGRTAAFWSGHVNYHAPIQSPPVSSGIGPLVQGPHVPSAGVNAASDDRYFGRRPSDTVNAAHDPAAIRCQWKGCPYAGVFSRKAELERHVKTQHIFPNLSSVLRWTAEGCSTEKTI</sequence>
<comment type="caution">
    <text evidence="1">The sequence shown here is derived from an EMBL/GenBank/DDBJ whole genome shotgun (WGS) entry which is preliminary data.</text>
</comment>
<dbReference type="OrthoDB" id="654211at2759"/>
<dbReference type="EMBL" id="NKHU02000247">
    <property type="protein sequence ID" value="RHZ46562.1"/>
    <property type="molecule type" value="Genomic_DNA"/>
</dbReference>
<dbReference type="GeneID" id="38124194"/>